<evidence type="ECO:0000313" key="2">
    <source>
        <dbReference type="EMBL" id="KAF9444486.1"/>
    </source>
</evidence>
<feature type="transmembrane region" description="Helical" evidence="1">
    <location>
        <begin position="186"/>
        <end position="207"/>
    </location>
</feature>
<reference evidence="2" key="1">
    <citation type="submission" date="2020-11" db="EMBL/GenBank/DDBJ databases">
        <authorList>
            <consortium name="DOE Joint Genome Institute"/>
            <person name="Ahrendt S."/>
            <person name="Riley R."/>
            <person name="Andreopoulos W."/>
            <person name="Labutti K."/>
            <person name="Pangilinan J."/>
            <person name="Ruiz-Duenas F.J."/>
            <person name="Barrasa J.M."/>
            <person name="Sanchez-Garcia M."/>
            <person name="Camarero S."/>
            <person name="Miyauchi S."/>
            <person name="Serrano A."/>
            <person name="Linde D."/>
            <person name="Babiker R."/>
            <person name="Drula E."/>
            <person name="Ayuso-Fernandez I."/>
            <person name="Pacheco R."/>
            <person name="Padilla G."/>
            <person name="Ferreira P."/>
            <person name="Barriuso J."/>
            <person name="Kellner H."/>
            <person name="Castanera R."/>
            <person name="Alfaro M."/>
            <person name="Ramirez L."/>
            <person name="Pisabarro A.G."/>
            <person name="Kuo A."/>
            <person name="Tritt A."/>
            <person name="Lipzen A."/>
            <person name="He G."/>
            <person name="Yan M."/>
            <person name="Ng V."/>
            <person name="Cullen D."/>
            <person name="Martin F."/>
            <person name="Rosso M.-N."/>
            <person name="Henrissat B."/>
            <person name="Hibbett D."/>
            <person name="Martinez A.T."/>
            <person name="Grigoriev I.V."/>
        </authorList>
    </citation>
    <scope>NUCLEOTIDE SEQUENCE</scope>
    <source>
        <strain evidence="2">MF-IS2</strain>
    </source>
</reference>
<keyword evidence="3" id="KW-1185">Reference proteome</keyword>
<sequence length="314" mass="34194">MRTNAETYNFFHDQMVWEIGIATGFLLTGGLITLWISCIFLLARGKQRASRQHLFFRIYITALLFLVISLEIEELLRLFCSVIFPNQIGQQQKMLNILTILTSLTPVAIGALTDGLLVWRCFVIYQRLRHSLLPVKGGCIVWIFPVCLWVLTTVTGCIGGGLLFAPDMRYSGVSKKLEATALGSNVTLNIYATIFITTLLLVHGQMVKRCLGNTASRGLGSTPQHLPLVAILLESAAINVPVTIVVAIGIGAGEDFGAIVTPSALASQALASVLIIHQVALGRAFNHRREENPGNIALIVEGPGDGPEISEYRV</sequence>
<dbReference type="AlphaFoldDB" id="A0A9P6BXW9"/>
<dbReference type="EMBL" id="MU151372">
    <property type="protein sequence ID" value="KAF9444486.1"/>
    <property type="molecule type" value="Genomic_DNA"/>
</dbReference>
<evidence type="ECO:0000256" key="1">
    <source>
        <dbReference type="SAM" id="Phobius"/>
    </source>
</evidence>
<dbReference type="OrthoDB" id="3045811at2759"/>
<feature type="transmembrane region" description="Helical" evidence="1">
    <location>
        <begin position="20"/>
        <end position="42"/>
    </location>
</feature>
<keyword evidence="1" id="KW-0812">Transmembrane</keyword>
<organism evidence="2 3">
    <name type="scientific">Macrolepiota fuliginosa MF-IS2</name>
    <dbReference type="NCBI Taxonomy" id="1400762"/>
    <lineage>
        <taxon>Eukaryota</taxon>
        <taxon>Fungi</taxon>
        <taxon>Dikarya</taxon>
        <taxon>Basidiomycota</taxon>
        <taxon>Agaricomycotina</taxon>
        <taxon>Agaricomycetes</taxon>
        <taxon>Agaricomycetidae</taxon>
        <taxon>Agaricales</taxon>
        <taxon>Agaricineae</taxon>
        <taxon>Agaricaceae</taxon>
        <taxon>Macrolepiota</taxon>
    </lineage>
</organism>
<name>A0A9P6BXW9_9AGAR</name>
<feature type="transmembrane region" description="Helical" evidence="1">
    <location>
        <begin position="54"/>
        <end position="72"/>
    </location>
</feature>
<feature type="transmembrane region" description="Helical" evidence="1">
    <location>
        <begin position="140"/>
        <end position="166"/>
    </location>
</feature>
<comment type="caution">
    <text evidence="2">The sequence shown here is derived from an EMBL/GenBank/DDBJ whole genome shotgun (WGS) entry which is preliminary data.</text>
</comment>
<protein>
    <submittedName>
        <fullName evidence="2">Uncharacterized protein</fullName>
    </submittedName>
</protein>
<feature type="transmembrane region" description="Helical" evidence="1">
    <location>
        <begin position="256"/>
        <end position="281"/>
    </location>
</feature>
<feature type="transmembrane region" description="Helical" evidence="1">
    <location>
        <begin position="94"/>
        <end position="119"/>
    </location>
</feature>
<evidence type="ECO:0000313" key="3">
    <source>
        <dbReference type="Proteomes" id="UP000807342"/>
    </source>
</evidence>
<gene>
    <name evidence="2" type="ORF">P691DRAFT_778218</name>
</gene>
<proteinExistence type="predicted"/>
<accession>A0A9P6BXW9</accession>
<keyword evidence="1" id="KW-0472">Membrane</keyword>
<feature type="transmembrane region" description="Helical" evidence="1">
    <location>
        <begin position="228"/>
        <end position="250"/>
    </location>
</feature>
<keyword evidence="1" id="KW-1133">Transmembrane helix</keyword>
<dbReference type="Proteomes" id="UP000807342">
    <property type="component" value="Unassembled WGS sequence"/>
</dbReference>